<evidence type="ECO:0000313" key="5">
    <source>
        <dbReference type="Proteomes" id="UP000076959"/>
    </source>
</evidence>
<proteinExistence type="predicted"/>
<dbReference type="InterPro" id="IPR006176">
    <property type="entry name" value="3-OHacyl-CoA_DH_NAD-bd"/>
</dbReference>
<dbReference type="PANTHER" id="PTHR48075:SF5">
    <property type="entry name" value="3-HYDROXYBUTYRYL-COA DEHYDROGENASE"/>
    <property type="match status" value="1"/>
</dbReference>
<name>A0A176Z9S3_9BRAD</name>
<evidence type="ECO:0000313" key="4">
    <source>
        <dbReference type="EMBL" id="OAF16894.1"/>
    </source>
</evidence>
<reference evidence="4 5" key="1">
    <citation type="submission" date="2016-03" db="EMBL/GenBank/DDBJ databases">
        <title>Draft Genome Sequence of the Strain BR 10245 (Bradyrhizobium sp.) isolated from nodules of Centrolobium paraense.</title>
        <authorList>
            <person name="Simoes-Araujo J.L.Sr."/>
            <person name="Barauna A.C."/>
            <person name="Silva K."/>
            <person name="Zilli J.E."/>
        </authorList>
    </citation>
    <scope>NUCLEOTIDE SEQUENCE [LARGE SCALE GENOMIC DNA]</scope>
    <source>
        <strain evidence="4 5">BR 10245</strain>
    </source>
</reference>
<dbReference type="InterPro" id="IPR006108">
    <property type="entry name" value="3HC_DH_C"/>
</dbReference>
<keyword evidence="1" id="KW-0560">Oxidoreductase</keyword>
<dbReference type="PANTHER" id="PTHR48075">
    <property type="entry name" value="3-HYDROXYACYL-COA DEHYDROGENASE FAMILY PROTEIN"/>
    <property type="match status" value="1"/>
</dbReference>
<dbReference type="InterPro" id="IPR029069">
    <property type="entry name" value="HotDog_dom_sf"/>
</dbReference>
<dbReference type="InterPro" id="IPR013328">
    <property type="entry name" value="6PGD_dom2"/>
</dbReference>
<feature type="domain" description="3-hydroxyacyl-CoA dehydrogenase C-terminal" evidence="2">
    <location>
        <begin position="190"/>
        <end position="240"/>
    </location>
</feature>
<protein>
    <recommendedName>
        <fullName evidence="6">Carnitine 3-dehydrogenase</fullName>
    </recommendedName>
</protein>
<dbReference type="SUPFAM" id="SSF54637">
    <property type="entry name" value="Thioesterase/thiol ester dehydrase-isomerase"/>
    <property type="match status" value="1"/>
</dbReference>
<evidence type="ECO:0000256" key="1">
    <source>
        <dbReference type="ARBA" id="ARBA00023002"/>
    </source>
</evidence>
<feature type="domain" description="3-hydroxyacyl-CoA dehydrogenase NAD binding" evidence="3">
    <location>
        <begin position="14"/>
        <end position="187"/>
    </location>
</feature>
<dbReference type="Gene3D" id="3.10.129.10">
    <property type="entry name" value="Hotdog Thioesterase"/>
    <property type="match status" value="1"/>
</dbReference>
<dbReference type="STRING" id="1505087.AYJ54_37595"/>
<dbReference type="Gene3D" id="3.40.50.720">
    <property type="entry name" value="NAD(P)-binding Rossmann-like Domain"/>
    <property type="match status" value="1"/>
</dbReference>
<dbReference type="RefSeq" id="WP_245328835.1">
    <property type="nucleotide sequence ID" value="NZ_LUUB01000007.1"/>
</dbReference>
<dbReference type="Gene3D" id="1.10.1040.10">
    <property type="entry name" value="N-(1-d-carboxylethyl)-l-norvaline Dehydrogenase, domain 2"/>
    <property type="match status" value="1"/>
</dbReference>
<dbReference type="Pfam" id="PF00725">
    <property type="entry name" value="3HCDH"/>
    <property type="match status" value="1"/>
</dbReference>
<dbReference type="InterPro" id="IPR036291">
    <property type="entry name" value="NAD(P)-bd_dom_sf"/>
</dbReference>
<keyword evidence="5" id="KW-1185">Reference proteome</keyword>
<evidence type="ECO:0008006" key="6">
    <source>
        <dbReference type="Google" id="ProtNLM"/>
    </source>
</evidence>
<dbReference type="Proteomes" id="UP000076959">
    <property type="component" value="Unassembled WGS sequence"/>
</dbReference>
<sequence>MLKSSNVSKKPRAVGLLGGGIIGSGWAARFVLNGVDVRLYGRSPSTIERVQKVLADARRAYRQLMPLPPEGSLTVVESVADAVRGVDLVQESLPERLELKQQLLAVAGRAATHGTLICSSTSGLRPSLLQAKMDHPECFLVAHPFQPVYLLPLIELCAGERTASKALERAGAIYEAIGMHPLVVRKEVDGLIANRLQDAISREAQWLMHHDVATLQDVDDALHYSWALRHAIMGPYRMASDGKGVGLSIQQSAFKWPWLRSTDKLEINRVFRDKTAEQAEALLRSAPLDVPAEQKRDDLIVAPLQALGSQSYGLDETQLTACSAPLRMPTLEMPSHWADHSGHVKQSCYLQLIGKATDNVLDYIGIDGEYRSNSGNYYTAETHLTHLRELYAGDRVQVLTQVLDADDKRLHLYHVITREGDERPPATGEQMLIHVDPTSRRSAPAKGHVRERLLELARLHAQLPRPERAGGSIGLR</sequence>
<dbReference type="Pfam" id="PF02737">
    <property type="entry name" value="3HCDH_N"/>
    <property type="match status" value="1"/>
</dbReference>
<organism evidence="4 5">
    <name type="scientific">Bradyrhizobium centrolobii</name>
    <dbReference type="NCBI Taxonomy" id="1505087"/>
    <lineage>
        <taxon>Bacteria</taxon>
        <taxon>Pseudomonadati</taxon>
        <taxon>Pseudomonadota</taxon>
        <taxon>Alphaproteobacteria</taxon>
        <taxon>Hyphomicrobiales</taxon>
        <taxon>Nitrobacteraceae</taxon>
        <taxon>Bradyrhizobium</taxon>
    </lineage>
</organism>
<dbReference type="GO" id="GO:0006631">
    <property type="term" value="P:fatty acid metabolic process"/>
    <property type="evidence" value="ECO:0007669"/>
    <property type="project" value="InterPro"/>
</dbReference>
<dbReference type="GO" id="GO:0016616">
    <property type="term" value="F:oxidoreductase activity, acting on the CH-OH group of donors, NAD or NADP as acceptor"/>
    <property type="evidence" value="ECO:0007669"/>
    <property type="project" value="InterPro"/>
</dbReference>
<evidence type="ECO:0000259" key="2">
    <source>
        <dbReference type="Pfam" id="PF00725"/>
    </source>
</evidence>
<dbReference type="GO" id="GO:0070403">
    <property type="term" value="F:NAD+ binding"/>
    <property type="evidence" value="ECO:0007669"/>
    <property type="project" value="InterPro"/>
</dbReference>
<dbReference type="Pfam" id="PF13279">
    <property type="entry name" value="4HBT_2"/>
    <property type="match status" value="1"/>
</dbReference>
<dbReference type="AlphaFoldDB" id="A0A176Z9S3"/>
<comment type="caution">
    <text evidence="4">The sequence shown here is derived from an EMBL/GenBank/DDBJ whole genome shotgun (WGS) entry which is preliminary data.</text>
</comment>
<dbReference type="EMBL" id="LUUB01000007">
    <property type="protein sequence ID" value="OAF16894.1"/>
    <property type="molecule type" value="Genomic_DNA"/>
</dbReference>
<dbReference type="SUPFAM" id="SSF51735">
    <property type="entry name" value="NAD(P)-binding Rossmann-fold domains"/>
    <property type="match status" value="1"/>
</dbReference>
<evidence type="ECO:0000259" key="3">
    <source>
        <dbReference type="Pfam" id="PF02737"/>
    </source>
</evidence>
<gene>
    <name evidence="4" type="ORF">AYJ54_37595</name>
</gene>
<dbReference type="CDD" id="cd00586">
    <property type="entry name" value="4HBT"/>
    <property type="match status" value="1"/>
</dbReference>
<accession>A0A176Z9S3</accession>